<dbReference type="Pfam" id="PF00903">
    <property type="entry name" value="Glyoxalase"/>
    <property type="match status" value="1"/>
</dbReference>
<sequence length="137" mass="14643">MSDSVVSVRYLVDDVQSSIDFYTTHLGFKPNNTFLPAFADVTRGNLRLLLSGPASSAGRAMPDGRRPSPGGWNRLHLLVDDIDTEVSRLRSAGVVFRSDVITGPGGRQIVLDDPSGNPVELFQPAGARPAGTRPAGR</sequence>
<reference evidence="4 5" key="1">
    <citation type="submission" date="2019-03" db="EMBL/GenBank/DDBJ databases">
        <title>Sequencing the genomes of 1000 actinobacteria strains.</title>
        <authorList>
            <person name="Klenk H.-P."/>
        </authorList>
    </citation>
    <scope>NUCLEOTIDE SEQUENCE [LARGE SCALE GENOMIC DNA]</scope>
    <source>
        <strain evidence="4 5">DSM 43805</strain>
    </source>
</reference>
<dbReference type="InterPro" id="IPR051785">
    <property type="entry name" value="MMCE/EMCE_epimerase"/>
</dbReference>
<accession>A0A4R6JM58</accession>
<dbReference type="PANTHER" id="PTHR43048">
    <property type="entry name" value="METHYLMALONYL-COA EPIMERASE"/>
    <property type="match status" value="1"/>
</dbReference>
<evidence type="ECO:0000256" key="1">
    <source>
        <dbReference type="ARBA" id="ARBA00022723"/>
    </source>
</evidence>
<keyword evidence="1" id="KW-0479">Metal-binding</keyword>
<dbReference type="PANTHER" id="PTHR43048:SF3">
    <property type="entry name" value="METHYLMALONYL-COA EPIMERASE, MITOCHONDRIAL"/>
    <property type="match status" value="1"/>
</dbReference>
<dbReference type="EMBL" id="SNWR01000001">
    <property type="protein sequence ID" value="TDO37400.1"/>
    <property type="molecule type" value="Genomic_DNA"/>
</dbReference>
<dbReference type="OrthoDB" id="9798201at2"/>
<dbReference type="AlphaFoldDB" id="A0A4R6JM58"/>
<name>A0A4R6JM58_9ACTN</name>
<evidence type="ECO:0000259" key="3">
    <source>
        <dbReference type="PROSITE" id="PS51819"/>
    </source>
</evidence>
<keyword evidence="5" id="KW-1185">Reference proteome</keyword>
<feature type="compositionally biased region" description="Low complexity" evidence="2">
    <location>
        <begin position="124"/>
        <end position="137"/>
    </location>
</feature>
<dbReference type="GO" id="GO:0046872">
    <property type="term" value="F:metal ion binding"/>
    <property type="evidence" value="ECO:0007669"/>
    <property type="project" value="UniProtKB-KW"/>
</dbReference>
<evidence type="ECO:0000256" key="2">
    <source>
        <dbReference type="SAM" id="MobiDB-lite"/>
    </source>
</evidence>
<dbReference type="RefSeq" id="WP_133872029.1">
    <property type="nucleotide sequence ID" value="NZ_BOMD01000055.1"/>
</dbReference>
<gene>
    <name evidence="4" type="ORF">C8E87_1016</name>
</gene>
<comment type="caution">
    <text evidence="4">The sequence shown here is derived from an EMBL/GenBank/DDBJ whole genome shotgun (WGS) entry which is preliminary data.</text>
</comment>
<organism evidence="4 5">
    <name type="scientific">Paractinoplanes brasiliensis</name>
    <dbReference type="NCBI Taxonomy" id="52695"/>
    <lineage>
        <taxon>Bacteria</taxon>
        <taxon>Bacillati</taxon>
        <taxon>Actinomycetota</taxon>
        <taxon>Actinomycetes</taxon>
        <taxon>Micromonosporales</taxon>
        <taxon>Micromonosporaceae</taxon>
        <taxon>Paractinoplanes</taxon>
    </lineage>
</organism>
<protein>
    <submittedName>
        <fullName evidence="4">Catechol 2,3-dioxygenase-like lactoylglutathione lyase family enzyme</fullName>
    </submittedName>
</protein>
<dbReference type="PROSITE" id="PS51819">
    <property type="entry name" value="VOC"/>
    <property type="match status" value="1"/>
</dbReference>
<feature type="domain" description="VOC" evidence="3">
    <location>
        <begin position="4"/>
        <end position="124"/>
    </location>
</feature>
<feature type="region of interest" description="Disordered" evidence="2">
    <location>
        <begin position="112"/>
        <end position="137"/>
    </location>
</feature>
<dbReference type="Proteomes" id="UP000294901">
    <property type="component" value="Unassembled WGS sequence"/>
</dbReference>
<dbReference type="InterPro" id="IPR029068">
    <property type="entry name" value="Glyas_Bleomycin-R_OHBP_Dase"/>
</dbReference>
<dbReference type="SUPFAM" id="SSF54593">
    <property type="entry name" value="Glyoxalase/Bleomycin resistance protein/Dihydroxybiphenyl dioxygenase"/>
    <property type="match status" value="1"/>
</dbReference>
<evidence type="ECO:0000313" key="5">
    <source>
        <dbReference type="Proteomes" id="UP000294901"/>
    </source>
</evidence>
<dbReference type="GO" id="GO:0046491">
    <property type="term" value="P:L-methylmalonyl-CoA metabolic process"/>
    <property type="evidence" value="ECO:0007669"/>
    <property type="project" value="TreeGrafter"/>
</dbReference>
<dbReference type="GO" id="GO:0051213">
    <property type="term" value="F:dioxygenase activity"/>
    <property type="evidence" value="ECO:0007669"/>
    <property type="project" value="UniProtKB-KW"/>
</dbReference>
<dbReference type="InterPro" id="IPR037523">
    <property type="entry name" value="VOC_core"/>
</dbReference>
<evidence type="ECO:0000313" key="4">
    <source>
        <dbReference type="EMBL" id="TDO37400.1"/>
    </source>
</evidence>
<dbReference type="Gene3D" id="3.10.180.10">
    <property type="entry name" value="2,3-Dihydroxybiphenyl 1,2-Dioxygenase, domain 1"/>
    <property type="match status" value="1"/>
</dbReference>
<keyword evidence="4" id="KW-0560">Oxidoreductase</keyword>
<dbReference type="CDD" id="cd06587">
    <property type="entry name" value="VOC"/>
    <property type="match status" value="1"/>
</dbReference>
<keyword evidence="4" id="KW-0223">Dioxygenase</keyword>
<keyword evidence="4" id="KW-0456">Lyase</keyword>
<dbReference type="InterPro" id="IPR004360">
    <property type="entry name" value="Glyas_Fos-R_dOase_dom"/>
</dbReference>
<proteinExistence type="predicted"/>
<dbReference type="GO" id="GO:0016829">
    <property type="term" value="F:lyase activity"/>
    <property type="evidence" value="ECO:0007669"/>
    <property type="project" value="UniProtKB-KW"/>
</dbReference>
<dbReference type="GO" id="GO:0004493">
    <property type="term" value="F:methylmalonyl-CoA epimerase activity"/>
    <property type="evidence" value="ECO:0007669"/>
    <property type="project" value="TreeGrafter"/>
</dbReference>